<sequence>MLWYSLTISPISRYRRLLNIFPSIFTSASASSSASSSSSSSSSSSLSSLSSPSSSSSDLVAFEI</sequence>
<protein>
    <submittedName>
        <fullName evidence="2">Uncharacterized protein</fullName>
    </submittedName>
</protein>
<keyword evidence="3" id="KW-1185">Reference proteome</keyword>
<dbReference type="EnsemblMetazoa" id="GPPI042595-RA">
    <property type="protein sequence ID" value="GPPI042595-PA"/>
    <property type="gene ID" value="GPPI042595"/>
</dbReference>
<evidence type="ECO:0000313" key="3">
    <source>
        <dbReference type="Proteomes" id="UP000092460"/>
    </source>
</evidence>
<dbReference type="EMBL" id="JXJN01021710">
    <property type="status" value="NOT_ANNOTATED_CDS"/>
    <property type="molecule type" value="Genomic_DNA"/>
</dbReference>
<proteinExistence type="predicted"/>
<feature type="region of interest" description="Disordered" evidence="1">
    <location>
        <begin position="29"/>
        <end position="64"/>
    </location>
</feature>
<evidence type="ECO:0000256" key="1">
    <source>
        <dbReference type="SAM" id="MobiDB-lite"/>
    </source>
</evidence>
<dbReference type="AlphaFoldDB" id="A0A1B0BWD9"/>
<reference evidence="2" key="2">
    <citation type="submission" date="2020-05" db="UniProtKB">
        <authorList>
            <consortium name="EnsemblMetazoa"/>
        </authorList>
    </citation>
    <scope>IDENTIFICATION</scope>
    <source>
        <strain evidence="2">IAEA</strain>
    </source>
</reference>
<evidence type="ECO:0000313" key="2">
    <source>
        <dbReference type="EnsemblMetazoa" id="GPPI042595-PA"/>
    </source>
</evidence>
<dbReference type="VEuPathDB" id="VectorBase:GPPI042595"/>
<organism evidence="2 3">
    <name type="scientific">Glossina palpalis gambiensis</name>
    <dbReference type="NCBI Taxonomy" id="67801"/>
    <lineage>
        <taxon>Eukaryota</taxon>
        <taxon>Metazoa</taxon>
        <taxon>Ecdysozoa</taxon>
        <taxon>Arthropoda</taxon>
        <taxon>Hexapoda</taxon>
        <taxon>Insecta</taxon>
        <taxon>Pterygota</taxon>
        <taxon>Neoptera</taxon>
        <taxon>Endopterygota</taxon>
        <taxon>Diptera</taxon>
        <taxon>Brachycera</taxon>
        <taxon>Muscomorpha</taxon>
        <taxon>Hippoboscoidea</taxon>
        <taxon>Glossinidae</taxon>
        <taxon>Glossina</taxon>
    </lineage>
</organism>
<dbReference type="Proteomes" id="UP000092460">
    <property type="component" value="Unassembled WGS sequence"/>
</dbReference>
<accession>A0A1B0BWD9</accession>
<name>A0A1B0BWD9_9MUSC</name>
<reference evidence="3" key="1">
    <citation type="submission" date="2015-01" db="EMBL/GenBank/DDBJ databases">
        <authorList>
            <person name="Aksoy S."/>
            <person name="Warren W."/>
            <person name="Wilson R.K."/>
        </authorList>
    </citation>
    <scope>NUCLEOTIDE SEQUENCE [LARGE SCALE GENOMIC DNA]</scope>
    <source>
        <strain evidence="3">IAEA</strain>
    </source>
</reference>
<feature type="compositionally biased region" description="Low complexity" evidence="1">
    <location>
        <begin position="29"/>
        <end position="57"/>
    </location>
</feature>